<dbReference type="InterPro" id="IPR005123">
    <property type="entry name" value="Oxoglu/Fe-dep_dioxygenase_dom"/>
</dbReference>
<dbReference type="InterPro" id="IPR027443">
    <property type="entry name" value="IPNS-like_sf"/>
</dbReference>
<evidence type="ECO:0000313" key="2">
    <source>
        <dbReference type="EMBL" id="KAK8968798.1"/>
    </source>
</evidence>
<evidence type="ECO:0000259" key="1">
    <source>
        <dbReference type="PROSITE" id="PS51471"/>
    </source>
</evidence>
<dbReference type="InterPro" id="IPR050231">
    <property type="entry name" value="Iron_ascorbate_oxido_reductase"/>
</dbReference>
<dbReference type="PROSITE" id="PS51471">
    <property type="entry name" value="FE2OG_OXY"/>
    <property type="match status" value="1"/>
</dbReference>
<gene>
    <name evidence="2" type="ORF">KSP40_PGU020214</name>
</gene>
<dbReference type="Proteomes" id="UP001412067">
    <property type="component" value="Unassembled WGS sequence"/>
</dbReference>
<accession>A0ABR2N0X2</accession>
<sequence>MITLLATDGVPGLEICREKDTSPQLWERVPHVEGALIVNIGDMLERWTNCLYRSTLHRVISVGKERYSVALFLHPNSDFMVECLESCCSDACPPRFPPIRCSDYIKERLKSTFPENKIE</sequence>
<dbReference type="InterPro" id="IPR044861">
    <property type="entry name" value="IPNS-like_FE2OG_OXY"/>
</dbReference>
<keyword evidence="3" id="KW-1185">Reference proteome</keyword>
<dbReference type="EMBL" id="JBBWWR010000003">
    <property type="protein sequence ID" value="KAK8968798.1"/>
    <property type="molecule type" value="Genomic_DNA"/>
</dbReference>
<dbReference type="Gene3D" id="2.60.120.330">
    <property type="entry name" value="B-lactam Antibiotic, Isopenicillin N Synthase, Chain"/>
    <property type="match status" value="1"/>
</dbReference>
<protein>
    <recommendedName>
        <fullName evidence="1">Fe2OG dioxygenase domain-containing protein</fullName>
    </recommendedName>
</protein>
<feature type="domain" description="Fe2OG dioxygenase" evidence="1">
    <location>
        <begin position="1"/>
        <end position="75"/>
    </location>
</feature>
<organism evidence="2 3">
    <name type="scientific">Platanthera guangdongensis</name>
    <dbReference type="NCBI Taxonomy" id="2320717"/>
    <lineage>
        <taxon>Eukaryota</taxon>
        <taxon>Viridiplantae</taxon>
        <taxon>Streptophyta</taxon>
        <taxon>Embryophyta</taxon>
        <taxon>Tracheophyta</taxon>
        <taxon>Spermatophyta</taxon>
        <taxon>Magnoliopsida</taxon>
        <taxon>Liliopsida</taxon>
        <taxon>Asparagales</taxon>
        <taxon>Orchidaceae</taxon>
        <taxon>Orchidoideae</taxon>
        <taxon>Orchideae</taxon>
        <taxon>Orchidinae</taxon>
        <taxon>Platanthera</taxon>
    </lineage>
</organism>
<comment type="caution">
    <text evidence="2">The sequence shown here is derived from an EMBL/GenBank/DDBJ whole genome shotgun (WGS) entry which is preliminary data.</text>
</comment>
<proteinExistence type="predicted"/>
<dbReference type="PANTHER" id="PTHR47990">
    <property type="entry name" value="2-OXOGLUTARATE (2OG) AND FE(II)-DEPENDENT OXYGENASE SUPERFAMILY PROTEIN-RELATED"/>
    <property type="match status" value="1"/>
</dbReference>
<evidence type="ECO:0000313" key="3">
    <source>
        <dbReference type="Proteomes" id="UP001412067"/>
    </source>
</evidence>
<dbReference type="SUPFAM" id="SSF51197">
    <property type="entry name" value="Clavaminate synthase-like"/>
    <property type="match status" value="1"/>
</dbReference>
<name>A0ABR2N0X2_9ASPA</name>
<reference evidence="2 3" key="1">
    <citation type="journal article" date="2022" name="Nat. Plants">
        <title>Genomes of leafy and leafless Platanthera orchids illuminate the evolution of mycoheterotrophy.</title>
        <authorList>
            <person name="Li M.H."/>
            <person name="Liu K.W."/>
            <person name="Li Z."/>
            <person name="Lu H.C."/>
            <person name="Ye Q.L."/>
            <person name="Zhang D."/>
            <person name="Wang J.Y."/>
            <person name="Li Y.F."/>
            <person name="Zhong Z.M."/>
            <person name="Liu X."/>
            <person name="Yu X."/>
            <person name="Liu D.K."/>
            <person name="Tu X.D."/>
            <person name="Liu B."/>
            <person name="Hao Y."/>
            <person name="Liao X.Y."/>
            <person name="Jiang Y.T."/>
            <person name="Sun W.H."/>
            <person name="Chen J."/>
            <person name="Chen Y.Q."/>
            <person name="Ai Y."/>
            <person name="Zhai J.W."/>
            <person name="Wu S.S."/>
            <person name="Zhou Z."/>
            <person name="Hsiao Y.Y."/>
            <person name="Wu W.L."/>
            <person name="Chen Y.Y."/>
            <person name="Lin Y.F."/>
            <person name="Hsu J.L."/>
            <person name="Li C.Y."/>
            <person name="Wang Z.W."/>
            <person name="Zhao X."/>
            <person name="Zhong W.Y."/>
            <person name="Ma X.K."/>
            <person name="Ma L."/>
            <person name="Huang J."/>
            <person name="Chen G.Z."/>
            <person name="Huang M.Z."/>
            <person name="Huang L."/>
            <person name="Peng D.H."/>
            <person name="Luo Y.B."/>
            <person name="Zou S.Q."/>
            <person name="Chen S.P."/>
            <person name="Lan S."/>
            <person name="Tsai W.C."/>
            <person name="Van de Peer Y."/>
            <person name="Liu Z.J."/>
        </authorList>
    </citation>
    <scope>NUCLEOTIDE SEQUENCE [LARGE SCALE GENOMIC DNA]</scope>
    <source>
        <strain evidence="2">Lor288</strain>
    </source>
</reference>
<dbReference type="Pfam" id="PF03171">
    <property type="entry name" value="2OG-FeII_Oxy"/>
    <property type="match status" value="1"/>
</dbReference>